<evidence type="ECO:0000313" key="2">
    <source>
        <dbReference type="Proteomes" id="UP000297555"/>
    </source>
</evidence>
<reference evidence="1 2" key="1">
    <citation type="submission" date="2019-03" db="EMBL/GenBank/DDBJ databases">
        <title>Draft genome sequence of humic substances-degrading Pseudomonas kribbensis CHA-19 from forest soil.</title>
        <authorList>
            <person name="Kim D."/>
        </authorList>
    </citation>
    <scope>NUCLEOTIDE SEQUENCE [LARGE SCALE GENOMIC DNA]</scope>
    <source>
        <strain evidence="1 2">CHA-19</strain>
    </source>
</reference>
<comment type="caution">
    <text evidence="1">The sequence shown here is derived from an EMBL/GenBank/DDBJ whole genome shotgun (WGS) entry which is preliminary data.</text>
</comment>
<name>A0A4Y8VH79_9PSED</name>
<dbReference type="Proteomes" id="UP000297555">
    <property type="component" value="Unassembled WGS sequence"/>
</dbReference>
<dbReference type="EMBL" id="SPDQ01000019">
    <property type="protein sequence ID" value="TFH78973.1"/>
    <property type="molecule type" value="Genomic_DNA"/>
</dbReference>
<protein>
    <submittedName>
        <fullName evidence="1">Uncharacterized protein</fullName>
    </submittedName>
</protein>
<organism evidence="1 2">
    <name type="scientific">Pseudomonas kribbensis</name>
    <dbReference type="NCBI Taxonomy" id="1628086"/>
    <lineage>
        <taxon>Bacteria</taxon>
        <taxon>Pseudomonadati</taxon>
        <taxon>Pseudomonadota</taxon>
        <taxon>Gammaproteobacteria</taxon>
        <taxon>Pseudomonadales</taxon>
        <taxon>Pseudomonadaceae</taxon>
        <taxon>Pseudomonas</taxon>
    </lineage>
</organism>
<evidence type="ECO:0000313" key="1">
    <source>
        <dbReference type="EMBL" id="TFH78973.1"/>
    </source>
</evidence>
<proteinExistence type="predicted"/>
<dbReference type="OrthoDB" id="6906645at2"/>
<dbReference type="AlphaFoldDB" id="A0A4Y8VH79"/>
<gene>
    <name evidence="1" type="ORF">E4J90_18485</name>
</gene>
<dbReference type="RefSeq" id="WP_134827487.1">
    <property type="nucleotide sequence ID" value="NZ_SPDQ01000019.1"/>
</dbReference>
<sequence length="278" mass="31384">MGKKFGSSWWIDEGVLMSDERAEDLAAAAKHFPDEYDPMIFLTGDAHREPPFQWAAQGVWADFFGPLIEDNKIVCHVEQYPRDVTRQSVPPLFAPVFDRGKVFGWEHSVFPILENLMKNYYNKAQDFPANVMVAFVQGMLDDCKKVADMGFLKAEYKALTDFARPYVGERTGFEKFQDLFSAPPSPTTRLSAKDGGKFKELYSNYVKAGMGLRTGIHPYIAPSIQHLIDTYRDHMHLITCGDAHLLVNPLYQYLHPPVGCFGIVDPDQGKGIGKVKVK</sequence>
<accession>A0A4Y8VH79</accession>